<reference evidence="2" key="1">
    <citation type="journal article" date="2023" name="Plant J.">
        <title>The genome of the king protea, Protea cynaroides.</title>
        <authorList>
            <person name="Chang J."/>
            <person name="Duong T.A."/>
            <person name="Schoeman C."/>
            <person name="Ma X."/>
            <person name="Roodt D."/>
            <person name="Barker N."/>
            <person name="Li Z."/>
            <person name="Van de Peer Y."/>
            <person name="Mizrachi E."/>
        </authorList>
    </citation>
    <scope>NUCLEOTIDE SEQUENCE</scope>
    <source>
        <tissue evidence="2">Young leaves</tissue>
    </source>
</reference>
<dbReference type="AlphaFoldDB" id="A0A9Q0R006"/>
<organism evidence="2 3">
    <name type="scientific">Protea cynaroides</name>
    <dbReference type="NCBI Taxonomy" id="273540"/>
    <lineage>
        <taxon>Eukaryota</taxon>
        <taxon>Viridiplantae</taxon>
        <taxon>Streptophyta</taxon>
        <taxon>Embryophyta</taxon>
        <taxon>Tracheophyta</taxon>
        <taxon>Spermatophyta</taxon>
        <taxon>Magnoliopsida</taxon>
        <taxon>Proteales</taxon>
        <taxon>Proteaceae</taxon>
        <taxon>Protea</taxon>
    </lineage>
</organism>
<gene>
    <name evidence="2" type="ORF">NE237_009138</name>
</gene>
<evidence type="ECO:0000256" key="1">
    <source>
        <dbReference type="SAM" id="MobiDB-lite"/>
    </source>
</evidence>
<dbReference type="EMBL" id="JAMYWD010000002">
    <property type="protein sequence ID" value="KAJ4978358.1"/>
    <property type="molecule type" value="Genomic_DNA"/>
</dbReference>
<name>A0A9Q0R006_9MAGN</name>
<proteinExistence type="predicted"/>
<accession>A0A9Q0R006</accession>
<sequence>MCRASGIWLFNLEPVGERKGCSRFLTVAESKGSRSVEEGAVEGDGLHENEGMPNMESNPVGDLGRHPTAMIGGIWQAPSMVSFQWDGNVNGLSRGECLETYHRKWQVPPVVLWEYPLWSGKDDAVKGGGLHEKEAIPNMESNPVVNSGRHPIVMISGIWKAPTMASFQWGSYVNGLCRVWVSGNL</sequence>
<evidence type="ECO:0000313" key="3">
    <source>
        <dbReference type="Proteomes" id="UP001141806"/>
    </source>
</evidence>
<protein>
    <submittedName>
        <fullName evidence="2">Uncharacterized protein</fullName>
    </submittedName>
</protein>
<feature type="region of interest" description="Disordered" evidence="1">
    <location>
        <begin position="34"/>
        <end position="56"/>
    </location>
</feature>
<evidence type="ECO:0000313" key="2">
    <source>
        <dbReference type="EMBL" id="KAJ4978358.1"/>
    </source>
</evidence>
<dbReference type="Proteomes" id="UP001141806">
    <property type="component" value="Unassembled WGS sequence"/>
</dbReference>
<comment type="caution">
    <text evidence="2">The sequence shown here is derived from an EMBL/GenBank/DDBJ whole genome shotgun (WGS) entry which is preliminary data.</text>
</comment>
<keyword evidence="3" id="KW-1185">Reference proteome</keyword>